<dbReference type="GO" id="GO:0005886">
    <property type="term" value="C:plasma membrane"/>
    <property type="evidence" value="ECO:0007669"/>
    <property type="project" value="UniProtKB-SubCell"/>
</dbReference>
<feature type="domain" description="Mechanosensitive ion channel MscS C-terminal" evidence="9">
    <location>
        <begin position="221"/>
        <end position="307"/>
    </location>
</feature>
<sequence>MTDTCIRGGDESWTCAAVLDWTGNKDLAHAAGWLIGKPFAILWLVILGLVARWLLLKLIDRLVNRAIGGVVPTKLAKGPLGGFADPGGEPGAHRRVQRARTMGSLLKSIVTGLIFVVVLMMAISELGYDIAPLIASAGIVGVALGFGAQSLVKDFLSGIFMIFEDQVGVGDTVNLGEASGTVEAVSLRVTRLRDVDGTVWYVRNGEILRVGNQSQNWSRSVLDVTVGYKEDIAKVRRLLKEVAHELADDKKFRDQIIEEPDVWGVQSLGPDSVVVRVTIKTMPQQQWKILREMRERVKARFDAEGIIMPLPQRVVSQDPTKPQ</sequence>
<dbReference type="Proteomes" id="UP000267128">
    <property type="component" value="Unassembled WGS sequence"/>
</dbReference>
<dbReference type="EMBL" id="RJSE01000007">
    <property type="protein sequence ID" value="RNL63412.1"/>
    <property type="molecule type" value="Genomic_DNA"/>
</dbReference>
<evidence type="ECO:0000256" key="4">
    <source>
        <dbReference type="ARBA" id="ARBA00022692"/>
    </source>
</evidence>
<keyword evidence="3" id="KW-1003">Cell membrane</keyword>
<evidence type="ECO:0000259" key="9">
    <source>
        <dbReference type="Pfam" id="PF21082"/>
    </source>
</evidence>
<accession>A0A3N0CIZ1</accession>
<evidence type="ECO:0000256" key="7">
    <source>
        <dbReference type="SAM" id="Phobius"/>
    </source>
</evidence>
<evidence type="ECO:0000313" key="11">
    <source>
        <dbReference type="EMBL" id="RNL63412.1"/>
    </source>
</evidence>
<name>A0A3N0CIZ1_9ACTN</name>
<feature type="transmembrane region" description="Helical" evidence="7">
    <location>
        <begin position="104"/>
        <end position="124"/>
    </location>
</feature>
<dbReference type="InterPro" id="IPR010920">
    <property type="entry name" value="LSM_dom_sf"/>
</dbReference>
<dbReference type="Gene3D" id="2.30.30.60">
    <property type="match status" value="1"/>
</dbReference>
<comment type="subcellular location">
    <subcellularLocation>
        <location evidence="1">Cell membrane</location>
        <topology evidence="1">Multi-pass membrane protein</topology>
    </subcellularLocation>
</comment>
<dbReference type="Pfam" id="PF00924">
    <property type="entry name" value="MS_channel_2nd"/>
    <property type="match status" value="1"/>
</dbReference>
<gene>
    <name evidence="11" type="ORF">EFK50_15895</name>
</gene>
<dbReference type="PANTHER" id="PTHR30460:SF0">
    <property type="entry name" value="MODERATE CONDUCTANCE MECHANOSENSITIVE CHANNEL YBIO"/>
    <property type="match status" value="1"/>
</dbReference>
<dbReference type="AlphaFoldDB" id="A0A3N0CIZ1"/>
<dbReference type="InterPro" id="IPR049278">
    <property type="entry name" value="MS_channel_C"/>
</dbReference>
<reference evidence="11 12" key="1">
    <citation type="submission" date="2018-11" db="EMBL/GenBank/DDBJ databases">
        <authorList>
            <person name="Li F."/>
        </authorList>
    </citation>
    <scope>NUCLEOTIDE SEQUENCE [LARGE SCALE GENOMIC DNA]</scope>
    <source>
        <strain evidence="11 12">Gsoil 097</strain>
    </source>
</reference>
<dbReference type="InterPro" id="IPR045276">
    <property type="entry name" value="YbiO_bact"/>
</dbReference>
<dbReference type="Pfam" id="PF21088">
    <property type="entry name" value="MS_channel_1st"/>
    <property type="match status" value="1"/>
</dbReference>
<feature type="transmembrane region" description="Helical" evidence="7">
    <location>
        <begin position="130"/>
        <end position="152"/>
    </location>
</feature>
<dbReference type="PANTHER" id="PTHR30460">
    <property type="entry name" value="MODERATE CONDUCTANCE MECHANOSENSITIVE CHANNEL YBIO"/>
    <property type="match status" value="1"/>
</dbReference>
<dbReference type="Gene3D" id="1.10.287.1260">
    <property type="match status" value="1"/>
</dbReference>
<keyword evidence="4 7" id="KW-0812">Transmembrane</keyword>
<dbReference type="InterPro" id="IPR011014">
    <property type="entry name" value="MscS_channel_TM-2"/>
</dbReference>
<dbReference type="FunFam" id="2.30.30.60:FF:000001">
    <property type="entry name" value="MscS Mechanosensitive ion channel"/>
    <property type="match status" value="1"/>
</dbReference>
<keyword evidence="12" id="KW-1185">Reference proteome</keyword>
<dbReference type="Pfam" id="PF21082">
    <property type="entry name" value="MS_channel_3rd"/>
    <property type="match status" value="1"/>
</dbReference>
<comment type="caution">
    <text evidence="11">The sequence shown here is derived from an EMBL/GenBank/DDBJ whole genome shotgun (WGS) entry which is preliminary data.</text>
</comment>
<dbReference type="SUPFAM" id="SSF82861">
    <property type="entry name" value="Mechanosensitive channel protein MscS (YggB), transmembrane region"/>
    <property type="match status" value="1"/>
</dbReference>
<evidence type="ECO:0000256" key="6">
    <source>
        <dbReference type="ARBA" id="ARBA00023136"/>
    </source>
</evidence>
<evidence type="ECO:0000256" key="3">
    <source>
        <dbReference type="ARBA" id="ARBA00022475"/>
    </source>
</evidence>
<feature type="transmembrane region" description="Helical" evidence="7">
    <location>
        <begin position="30"/>
        <end position="55"/>
    </location>
</feature>
<dbReference type="SUPFAM" id="SSF82689">
    <property type="entry name" value="Mechanosensitive channel protein MscS (YggB), C-terminal domain"/>
    <property type="match status" value="1"/>
</dbReference>
<evidence type="ECO:0000259" key="10">
    <source>
        <dbReference type="Pfam" id="PF21088"/>
    </source>
</evidence>
<evidence type="ECO:0000256" key="1">
    <source>
        <dbReference type="ARBA" id="ARBA00004651"/>
    </source>
</evidence>
<dbReference type="InterPro" id="IPR006685">
    <property type="entry name" value="MscS_channel_2nd"/>
</dbReference>
<keyword evidence="5 7" id="KW-1133">Transmembrane helix</keyword>
<evidence type="ECO:0000256" key="2">
    <source>
        <dbReference type="ARBA" id="ARBA00008017"/>
    </source>
</evidence>
<dbReference type="Gene3D" id="3.30.70.100">
    <property type="match status" value="1"/>
</dbReference>
<dbReference type="InterPro" id="IPR023408">
    <property type="entry name" value="MscS_beta-dom_sf"/>
</dbReference>
<dbReference type="GO" id="GO:0008381">
    <property type="term" value="F:mechanosensitive monoatomic ion channel activity"/>
    <property type="evidence" value="ECO:0007669"/>
    <property type="project" value="InterPro"/>
</dbReference>
<evidence type="ECO:0000259" key="8">
    <source>
        <dbReference type="Pfam" id="PF00924"/>
    </source>
</evidence>
<proteinExistence type="inferred from homology"/>
<feature type="domain" description="Mechanosensitive ion channel transmembrane helices 2/3" evidence="10">
    <location>
        <begin position="113"/>
        <end position="149"/>
    </location>
</feature>
<protein>
    <submittedName>
        <fullName evidence="11">Mechanosensitive ion channel family protein</fullName>
    </submittedName>
</protein>
<keyword evidence="6 7" id="KW-0472">Membrane</keyword>
<dbReference type="InterPro" id="IPR049142">
    <property type="entry name" value="MS_channel_1st"/>
</dbReference>
<evidence type="ECO:0000313" key="12">
    <source>
        <dbReference type="Proteomes" id="UP000267128"/>
    </source>
</evidence>
<feature type="domain" description="Mechanosensitive ion channel MscS" evidence="8">
    <location>
        <begin position="151"/>
        <end position="218"/>
    </location>
</feature>
<evidence type="ECO:0000256" key="5">
    <source>
        <dbReference type="ARBA" id="ARBA00022989"/>
    </source>
</evidence>
<dbReference type="InterPro" id="IPR011066">
    <property type="entry name" value="MscS_channel_C_sf"/>
</dbReference>
<dbReference type="OrthoDB" id="4638917at2"/>
<comment type="similarity">
    <text evidence="2">Belongs to the MscS (TC 1.A.23) family.</text>
</comment>
<organism evidence="11 12">
    <name type="scientific">Nocardioides marmoriginsengisoli</name>
    <dbReference type="NCBI Taxonomy" id="661483"/>
    <lineage>
        <taxon>Bacteria</taxon>
        <taxon>Bacillati</taxon>
        <taxon>Actinomycetota</taxon>
        <taxon>Actinomycetes</taxon>
        <taxon>Propionibacteriales</taxon>
        <taxon>Nocardioidaceae</taxon>
        <taxon>Nocardioides</taxon>
    </lineage>
</organism>
<dbReference type="SUPFAM" id="SSF50182">
    <property type="entry name" value="Sm-like ribonucleoproteins"/>
    <property type="match status" value="1"/>
</dbReference>
<dbReference type="FunFam" id="3.30.70.100:FF:000018">
    <property type="entry name" value="MscS mechanosensitive ion channel"/>
    <property type="match status" value="1"/>
</dbReference>